<dbReference type="Gene3D" id="2.130.10.10">
    <property type="entry name" value="YVTN repeat-like/Quinoprotein amine dehydrogenase"/>
    <property type="match status" value="3"/>
</dbReference>
<dbReference type="InterPro" id="IPR005158">
    <property type="entry name" value="BTAD"/>
</dbReference>
<dbReference type="InterPro" id="IPR011990">
    <property type="entry name" value="TPR-like_helical_dom_sf"/>
</dbReference>
<evidence type="ECO:0000256" key="4">
    <source>
        <dbReference type="ARBA" id="ARBA00023015"/>
    </source>
</evidence>
<evidence type="ECO:0000313" key="11">
    <source>
        <dbReference type="Proteomes" id="UP000319865"/>
    </source>
</evidence>
<proteinExistence type="inferred from homology"/>
<keyword evidence="11" id="KW-1185">Reference proteome</keyword>
<feature type="repeat" description="WD" evidence="7">
    <location>
        <begin position="1049"/>
        <end position="1082"/>
    </location>
</feature>
<keyword evidence="4" id="KW-0805">Transcription regulation</keyword>
<dbReference type="Gene3D" id="1.10.10.10">
    <property type="entry name" value="Winged helix-like DNA-binding domain superfamily/Winged helix DNA-binding domain"/>
    <property type="match status" value="1"/>
</dbReference>
<dbReference type="InterPro" id="IPR016032">
    <property type="entry name" value="Sig_transdc_resp-reg_C-effctor"/>
</dbReference>
<dbReference type="Pfam" id="PF20703">
    <property type="entry name" value="nSTAND1"/>
    <property type="match status" value="1"/>
</dbReference>
<dbReference type="SMART" id="SM00320">
    <property type="entry name" value="WD40"/>
    <property type="match status" value="4"/>
</dbReference>
<dbReference type="GO" id="GO:0005829">
    <property type="term" value="C:cytosol"/>
    <property type="evidence" value="ECO:0007669"/>
    <property type="project" value="UniProtKB-ARBA"/>
</dbReference>
<sequence>MRVAVLGPLEVRTDSSAPVHVPGAKERLLLAVLVAGAPGIVSTDSLAEALWDGDPPVSARKSLQAHVVRLRSALEPDRPTGSPGRFVVRRGPGYALTLDRDSVDALRITDLAGRGSARLAAGELEEAERELRAAVALWRGEPYADWPDAGFASAERRRLAEVRASAIAGLLEAQLQLGRHAEVLPELERLVTQEPLREGWWRLLMLALYRAGRQADALAAGRRVRALLADELGAEPGPALRAVERAVLTHDPSLVAPRPPTRPVDAVQFPGSCPYKGLAAYQVDDAPLFHGRRRLVESLVTRLVDAPLLVVSGPSGAGKSSVVRAGLVPALVGGALPASRTWRPVIVPPGRAPVDVLAQLAGDPPPADPVLLVCDQFEELWAPGIDPAERRAFLDAVLGLLADRVVVRCVVVVRGDHVGRLAEHPAFTDHLGAAFALVPPLTEPELREIVREPASAVGLRVDPELVDTVVTDVLGQAGALPLLSTALVGTWERRRGDVLTLAGYLEAGGVSGALMRSAESAYAALDETEQDVARRILVRLADTDDGGALVRRPVPLAELDLSGARREVVETFVERRLLAVDGSRLEVAHEALLTEWPRLGRWLEDDAAGRVVRRHLAPAAREWEAAGRPEDELYRGARLTAALDWATTAGDELTPVERDFLDASRAHAERDLVAARQRAEREARGRRRTRRLAAGLAAALVVALVAGALTLRAQREATRASLVADANRLAALSTTVGSLDVSLLLAAQAVRLADTSETEDGLLTALVTHRRAERVAPFVGQAGGALLADDGGTLFIGAGAQVAAWRLGPTSLPEPLVEVGSRWRVWRASDASPTEGLLVAAGWGENDDPWVRSLTAEGTERLLLADTEVGGLPIALSFTADGRAVRLLLAHPDDAGVRWTMSVLDPVTGSHRKTGVGGMSPAAVGDLLAHVSDAGGSAVLWDFPGAGPATLVRLDDGSQVTLQVPQRTVGTVAFHALESGAAQAWADGVLTLYDAGGRAVQELDVGAAVVRDVAVAADGSWAVTVGGSDTVQLWAIDPTSGRWSSRGSLTGHDADVLQAEVDPAGERLLTVSLDDTVIAWDMTADAGFGESHPGVPDRWISNRPQHVEPTGMVVAPTRSGSSLPAPIDRGPDSLGVAATFLDPGTGSVVEQVEVGDTLVGARFGSSVSVSPDGALVAVTSGFATTVLDTGTAEVVERIVLPPTGEVFEGEPLPAQVVWCTGWTPDGSRLLLCAEGELASGTGGQLVVVDTATWEVTGQVDIGGAAQVIETSPDDRHMAVAMSNSSALRVLDADTLETQETIEIENEDLQFDLSFSPDGRYLATGGDNGLLHLYDTRTWQRVWSPIPTNHGMVVQVEWRPDSRTVVTSGEEGTVTLVDVERGLARSVPLPGSDEPGQGRAYLAMTRDDEIVVLASQHAGRRYPMEPSVWLADACAVVGRDLTSEEWSRYLPGRERAPTCTDLD</sequence>
<evidence type="ECO:0000256" key="6">
    <source>
        <dbReference type="ARBA" id="ARBA00023163"/>
    </source>
</evidence>
<comment type="similarity">
    <text evidence="1">Belongs to the AfsR/DnrI/RedD regulatory family.</text>
</comment>
<evidence type="ECO:0000256" key="1">
    <source>
        <dbReference type="ARBA" id="ARBA00005820"/>
    </source>
</evidence>
<dbReference type="SUPFAM" id="SSF50978">
    <property type="entry name" value="WD40 repeat-like"/>
    <property type="match status" value="1"/>
</dbReference>
<dbReference type="GO" id="GO:0000160">
    <property type="term" value="P:phosphorelay signal transduction system"/>
    <property type="evidence" value="ECO:0007669"/>
    <property type="project" value="InterPro"/>
</dbReference>
<dbReference type="SUPFAM" id="SSF52540">
    <property type="entry name" value="P-loop containing nucleoside triphosphate hydrolases"/>
    <property type="match status" value="1"/>
</dbReference>
<dbReference type="PROSITE" id="PS51755">
    <property type="entry name" value="OMPR_PHOB"/>
    <property type="match status" value="1"/>
</dbReference>
<evidence type="ECO:0000259" key="9">
    <source>
        <dbReference type="PROSITE" id="PS51755"/>
    </source>
</evidence>
<keyword evidence="3" id="KW-0677">Repeat</keyword>
<evidence type="ECO:0000256" key="3">
    <source>
        <dbReference type="ARBA" id="ARBA00022737"/>
    </source>
</evidence>
<dbReference type="SUPFAM" id="SSF48452">
    <property type="entry name" value="TPR-like"/>
    <property type="match status" value="1"/>
</dbReference>
<dbReference type="SUPFAM" id="SSF46894">
    <property type="entry name" value="C-terminal effector domain of the bipartite response regulators"/>
    <property type="match status" value="1"/>
</dbReference>
<reference evidence="10 11" key="1">
    <citation type="submission" date="2019-06" db="EMBL/GenBank/DDBJ databases">
        <title>Sequencing the genomes of 1000 actinobacteria strains.</title>
        <authorList>
            <person name="Klenk H.-P."/>
        </authorList>
    </citation>
    <scope>NUCLEOTIDE SEQUENCE [LARGE SCALE GENOMIC DNA]</scope>
    <source>
        <strain evidence="10 11">DSM 46837</strain>
    </source>
</reference>
<dbReference type="Proteomes" id="UP000319865">
    <property type="component" value="Unassembled WGS sequence"/>
</dbReference>
<dbReference type="PROSITE" id="PS50294">
    <property type="entry name" value="WD_REPEATS_REGION"/>
    <property type="match status" value="1"/>
</dbReference>
<dbReference type="InterPro" id="IPR036388">
    <property type="entry name" value="WH-like_DNA-bd_sf"/>
</dbReference>
<keyword evidence="2 7" id="KW-0853">WD repeat</keyword>
<dbReference type="PANTHER" id="PTHR35807">
    <property type="entry name" value="TRANSCRIPTIONAL REGULATOR REDD-RELATED"/>
    <property type="match status" value="1"/>
</dbReference>
<dbReference type="Gene3D" id="1.25.40.10">
    <property type="entry name" value="Tetratricopeptide repeat domain"/>
    <property type="match status" value="1"/>
</dbReference>
<evidence type="ECO:0000256" key="5">
    <source>
        <dbReference type="ARBA" id="ARBA00023125"/>
    </source>
</evidence>
<dbReference type="GO" id="GO:0003677">
    <property type="term" value="F:DNA binding"/>
    <property type="evidence" value="ECO:0007669"/>
    <property type="project" value="UniProtKB-UniRule"/>
</dbReference>
<keyword evidence="6" id="KW-0804">Transcription</keyword>
<dbReference type="InterPro" id="IPR051677">
    <property type="entry name" value="AfsR-DnrI-RedD_regulator"/>
</dbReference>
<dbReference type="InterPro" id="IPR049052">
    <property type="entry name" value="nSTAND1"/>
</dbReference>
<protein>
    <submittedName>
        <fullName evidence="10">DNA-binding SARP family transcriptional activator</fullName>
    </submittedName>
</protein>
<comment type="caution">
    <text evidence="10">The sequence shown here is derived from an EMBL/GenBank/DDBJ whole genome shotgun (WGS) entry which is preliminary data.</text>
</comment>
<dbReference type="PROSITE" id="PS00678">
    <property type="entry name" value="WD_REPEATS_1"/>
    <property type="match status" value="1"/>
</dbReference>
<keyword evidence="5 8" id="KW-0238">DNA-binding</keyword>
<dbReference type="InterPro" id="IPR027417">
    <property type="entry name" value="P-loop_NTPase"/>
</dbReference>
<dbReference type="Pfam" id="PF03704">
    <property type="entry name" value="BTAD"/>
    <property type="match status" value="1"/>
</dbReference>
<dbReference type="CDD" id="cd15831">
    <property type="entry name" value="BTAD"/>
    <property type="match status" value="1"/>
</dbReference>
<dbReference type="OrthoDB" id="134501at2"/>
<dbReference type="SUPFAM" id="SSF63829">
    <property type="entry name" value="Calcium-dependent phosphotriesterase"/>
    <property type="match status" value="1"/>
</dbReference>
<feature type="domain" description="OmpR/PhoB-type" evidence="9">
    <location>
        <begin position="1"/>
        <end position="98"/>
    </location>
</feature>
<dbReference type="PANTHER" id="PTHR35807:SF1">
    <property type="entry name" value="TRANSCRIPTIONAL REGULATOR REDD"/>
    <property type="match status" value="1"/>
</dbReference>
<evidence type="ECO:0000313" key="10">
    <source>
        <dbReference type="EMBL" id="TQN41474.1"/>
    </source>
</evidence>
<dbReference type="SMART" id="SM00862">
    <property type="entry name" value="Trans_reg_C"/>
    <property type="match status" value="1"/>
</dbReference>
<dbReference type="InterPro" id="IPR001867">
    <property type="entry name" value="OmpR/PhoB-type_DNA-bd"/>
</dbReference>
<dbReference type="PROSITE" id="PS50082">
    <property type="entry name" value="WD_REPEATS_2"/>
    <property type="match status" value="2"/>
</dbReference>
<dbReference type="InterPro" id="IPR001680">
    <property type="entry name" value="WD40_rpt"/>
</dbReference>
<dbReference type="Pfam" id="PF00486">
    <property type="entry name" value="Trans_reg_C"/>
    <property type="match status" value="1"/>
</dbReference>
<dbReference type="Pfam" id="PF00400">
    <property type="entry name" value="WD40"/>
    <property type="match status" value="2"/>
</dbReference>
<evidence type="ECO:0000256" key="7">
    <source>
        <dbReference type="PROSITE-ProRule" id="PRU00221"/>
    </source>
</evidence>
<dbReference type="EMBL" id="VFQE01000001">
    <property type="protein sequence ID" value="TQN41474.1"/>
    <property type="molecule type" value="Genomic_DNA"/>
</dbReference>
<dbReference type="SMART" id="SM01043">
    <property type="entry name" value="BTAD"/>
    <property type="match status" value="1"/>
</dbReference>
<accession>A0A543PBP9</accession>
<gene>
    <name evidence="10" type="ORF">FHU33_0842</name>
</gene>
<evidence type="ECO:0000256" key="2">
    <source>
        <dbReference type="ARBA" id="ARBA00022574"/>
    </source>
</evidence>
<name>A0A543PBP9_9ACTN</name>
<feature type="DNA-binding region" description="OmpR/PhoB-type" evidence="8">
    <location>
        <begin position="1"/>
        <end position="98"/>
    </location>
</feature>
<organism evidence="10 11">
    <name type="scientific">Blastococcus colisei</name>
    <dbReference type="NCBI Taxonomy" id="1564162"/>
    <lineage>
        <taxon>Bacteria</taxon>
        <taxon>Bacillati</taxon>
        <taxon>Actinomycetota</taxon>
        <taxon>Actinomycetes</taxon>
        <taxon>Geodermatophilales</taxon>
        <taxon>Geodermatophilaceae</taxon>
        <taxon>Blastococcus</taxon>
    </lineage>
</organism>
<evidence type="ECO:0000256" key="8">
    <source>
        <dbReference type="PROSITE-ProRule" id="PRU01091"/>
    </source>
</evidence>
<dbReference type="InterPro" id="IPR015943">
    <property type="entry name" value="WD40/YVTN_repeat-like_dom_sf"/>
</dbReference>
<dbReference type="GO" id="GO:0006355">
    <property type="term" value="P:regulation of DNA-templated transcription"/>
    <property type="evidence" value="ECO:0007669"/>
    <property type="project" value="InterPro"/>
</dbReference>
<dbReference type="InterPro" id="IPR036322">
    <property type="entry name" value="WD40_repeat_dom_sf"/>
</dbReference>
<feature type="repeat" description="WD" evidence="7">
    <location>
        <begin position="1312"/>
        <end position="1343"/>
    </location>
</feature>
<dbReference type="InterPro" id="IPR019775">
    <property type="entry name" value="WD40_repeat_CS"/>
</dbReference>
<dbReference type="RefSeq" id="WP_142024216.1">
    <property type="nucleotide sequence ID" value="NZ_VFQE01000001.1"/>
</dbReference>